<protein>
    <submittedName>
        <fullName evidence="7">Signal peptide peptidase SppA</fullName>
    </submittedName>
</protein>
<keyword evidence="3" id="KW-0378">Hydrolase</keyword>
<dbReference type="EMBL" id="QHHQ01000005">
    <property type="protein sequence ID" value="RAH99463.1"/>
    <property type="molecule type" value="Genomic_DNA"/>
</dbReference>
<evidence type="ECO:0000313" key="7">
    <source>
        <dbReference type="EMBL" id="RAH99463.1"/>
    </source>
</evidence>
<accession>A0A8B2NR41</accession>
<dbReference type="Gene3D" id="3.90.226.10">
    <property type="entry name" value="2-enoyl-CoA Hydratase, Chain A, domain 1"/>
    <property type="match status" value="2"/>
</dbReference>
<dbReference type="Pfam" id="PF01343">
    <property type="entry name" value="Peptidase_S49"/>
    <property type="match status" value="1"/>
</dbReference>
<dbReference type="CDD" id="cd07023">
    <property type="entry name" value="S49_Sppa_N_C"/>
    <property type="match status" value="1"/>
</dbReference>
<keyword evidence="2" id="KW-0645">Protease</keyword>
<keyword evidence="4" id="KW-0720">Serine protease</keyword>
<dbReference type="SUPFAM" id="SSF52096">
    <property type="entry name" value="ClpP/crotonase"/>
    <property type="match status" value="1"/>
</dbReference>
<feature type="domain" description="Peptidase S49" evidence="6">
    <location>
        <begin position="106"/>
        <end position="253"/>
    </location>
</feature>
<evidence type="ECO:0000256" key="4">
    <source>
        <dbReference type="ARBA" id="ARBA00022825"/>
    </source>
</evidence>
<sequence>MTLEVDALLDRRRQARRIAFWRGLAFVLVAGAIAVAVAMVVKPQGQHVARITINGAIVSDRPLMQLIEKVRKDKSVAAILLSIDSPGGTSVGGERLYDALRKAAVDKPVVAHINTLGASAAYMTAMAADHIVAHRTSLTGSIGVLIQYGQVEKLLDTLGIEVDKVASGPLKAEPSPFDAASPEAVAVLQSVVDDSYNWFVSLVVERRGLPEPEARRLADGRIYTGNQALEAKLIDEIGGEEQAVAWLAREHGLSPNIPVQTYKAKRESDLSLTARMANAMIDRIFAAIGVSLPAITPTSSVDGLMSLWHASISSDTKVKNND</sequence>
<evidence type="ECO:0000313" key="8">
    <source>
        <dbReference type="Proteomes" id="UP000249590"/>
    </source>
</evidence>
<comment type="similarity">
    <text evidence="1">Belongs to the peptidase S49 family.</text>
</comment>
<keyword evidence="5" id="KW-0472">Membrane</keyword>
<dbReference type="InterPro" id="IPR029045">
    <property type="entry name" value="ClpP/crotonase-like_dom_sf"/>
</dbReference>
<evidence type="ECO:0000256" key="5">
    <source>
        <dbReference type="SAM" id="Phobius"/>
    </source>
</evidence>
<dbReference type="GO" id="GO:0008236">
    <property type="term" value="F:serine-type peptidase activity"/>
    <property type="evidence" value="ECO:0007669"/>
    <property type="project" value="UniProtKB-KW"/>
</dbReference>
<name>A0A8B2NR41_9HYPH</name>
<dbReference type="InterPro" id="IPR047272">
    <property type="entry name" value="S49_SppA_C"/>
</dbReference>
<dbReference type="Proteomes" id="UP000249590">
    <property type="component" value="Unassembled WGS sequence"/>
</dbReference>
<dbReference type="AlphaFoldDB" id="A0A8B2NR41"/>
<dbReference type="InterPro" id="IPR002142">
    <property type="entry name" value="Peptidase_S49"/>
</dbReference>
<gene>
    <name evidence="7" type="primary">sppA</name>
    <name evidence="7" type="ORF">DLJ53_23380</name>
</gene>
<proteinExistence type="inferred from homology"/>
<organism evidence="7 8">
    <name type="scientific">Acuticoccus sediminis</name>
    <dbReference type="NCBI Taxonomy" id="2184697"/>
    <lineage>
        <taxon>Bacteria</taxon>
        <taxon>Pseudomonadati</taxon>
        <taxon>Pseudomonadota</taxon>
        <taxon>Alphaproteobacteria</taxon>
        <taxon>Hyphomicrobiales</taxon>
        <taxon>Amorphaceae</taxon>
        <taxon>Acuticoccus</taxon>
    </lineage>
</organism>
<reference evidence="7 8" key="1">
    <citation type="submission" date="2018-05" db="EMBL/GenBank/DDBJ databases">
        <title>Acuticoccus sediminis sp. nov., isolated from deep-sea sediment of Indian Ocean.</title>
        <authorList>
            <person name="Liu X."/>
            <person name="Lai Q."/>
            <person name="Du Y."/>
            <person name="Sun F."/>
            <person name="Zhang X."/>
            <person name="Wang S."/>
            <person name="Shao Z."/>
        </authorList>
    </citation>
    <scope>NUCLEOTIDE SEQUENCE [LARGE SCALE GENOMIC DNA]</scope>
    <source>
        <strain evidence="7 8">PTG4-2</strain>
    </source>
</reference>
<dbReference type="PANTHER" id="PTHR42987:SF6">
    <property type="entry name" value="PROTEINASE IV"/>
    <property type="match status" value="1"/>
</dbReference>
<dbReference type="GO" id="GO:0006508">
    <property type="term" value="P:proteolysis"/>
    <property type="evidence" value="ECO:0007669"/>
    <property type="project" value="UniProtKB-KW"/>
</dbReference>
<dbReference type="NCBIfam" id="TIGR00706">
    <property type="entry name" value="SppA_dom"/>
    <property type="match status" value="1"/>
</dbReference>
<keyword evidence="5" id="KW-1133">Transmembrane helix</keyword>
<evidence type="ECO:0000256" key="2">
    <source>
        <dbReference type="ARBA" id="ARBA00022670"/>
    </source>
</evidence>
<feature type="transmembrane region" description="Helical" evidence="5">
    <location>
        <begin position="20"/>
        <end position="41"/>
    </location>
</feature>
<dbReference type="RefSeq" id="WP_111349691.1">
    <property type="nucleotide sequence ID" value="NZ_QHHQ01000005.1"/>
</dbReference>
<evidence type="ECO:0000256" key="1">
    <source>
        <dbReference type="ARBA" id="ARBA00008683"/>
    </source>
</evidence>
<keyword evidence="5" id="KW-0812">Transmembrane</keyword>
<evidence type="ECO:0000259" key="6">
    <source>
        <dbReference type="Pfam" id="PF01343"/>
    </source>
</evidence>
<evidence type="ECO:0000256" key="3">
    <source>
        <dbReference type="ARBA" id="ARBA00022801"/>
    </source>
</evidence>
<comment type="caution">
    <text evidence="7">The sequence shown here is derived from an EMBL/GenBank/DDBJ whole genome shotgun (WGS) entry which is preliminary data.</text>
</comment>
<dbReference type="InterPro" id="IPR004635">
    <property type="entry name" value="Pept_S49_SppA"/>
</dbReference>
<dbReference type="PANTHER" id="PTHR42987">
    <property type="entry name" value="PEPTIDASE S49"/>
    <property type="match status" value="1"/>
</dbReference>
<keyword evidence="8" id="KW-1185">Reference proteome</keyword>
<dbReference type="OrthoDB" id="9764363at2"/>